<dbReference type="AlphaFoldDB" id="A0A561PTB9"/>
<comment type="caution">
    <text evidence="1">The sequence shown here is derived from an EMBL/GenBank/DDBJ whole genome shotgun (WGS) entry which is preliminary data.</text>
</comment>
<reference evidence="1 2" key="1">
    <citation type="submission" date="2019-06" db="EMBL/GenBank/DDBJ databases">
        <title>Sorghum-associated microbial communities from plants grown in Nebraska, USA.</title>
        <authorList>
            <person name="Schachtman D."/>
        </authorList>
    </citation>
    <scope>NUCLEOTIDE SEQUENCE [LARGE SCALE GENOMIC DNA]</scope>
    <source>
        <strain evidence="1 2">1209</strain>
    </source>
</reference>
<dbReference type="GO" id="GO:0008168">
    <property type="term" value="F:methyltransferase activity"/>
    <property type="evidence" value="ECO:0007669"/>
    <property type="project" value="UniProtKB-KW"/>
</dbReference>
<name>A0A561PTB9_9BACT</name>
<dbReference type="GO" id="GO:0032259">
    <property type="term" value="P:methylation"/>
    <property type="evidence" value="ECO:0007669"/>
    <property type="project" value="UniProtKB-KW"/>
</dbReference>
<proteinExistence type="predicted"/>
<dbReference type="InterPro" id="IPR029063">
    <property type="entry name" value="SAM-dependent_MTases_sf"/>
</dbReference>
<dbReference type="CDD" id="cd02440">
    <property type="entry name" value="AdoMet_MTases"/>
    <property type="match status" value="1"/>
</dbReference>
<dbReference type="RefSeq" id="WP_145668475.1">
    <property type="nucleotide sequence ID" value="NZ_VIWO01000003.1"/>
</dbReference>
<accession>A0A561PTB9</accession>
<evidence type="ECO:0000313" key="1">
    <source>
        <dbReference type="EMBL" id="TWF41318.1"/>
    </source>
</evidence>
<dbReference type="Pfam" id="PF13489">
    <property type="entry name" value="Methyltransf_23"/>
    <property type="match status" value="1"/>
</dbReference>
<dbReference type="Gene3D" id="3.40.50.150">
    <property type="entry name" value="Vaccinia Virus protein VP39"/>
    <property type="match status" value="1"/>
</dbReference>
<dbReference type="SUPFAM" id="SSF53335">
    <property type="entry name" value="S-adenosyl-L-methionine-dependent methyltransferases"/>
    <property type="match status" value="1"/>
</dbReference>
<gene>
    <name evidence="1" type="ORF">FHW36_103122</name>
</gene>
<protein>
    <submittedName>
        <fullName evidence="1">Methyltransferase family protein</fullName>
    </submittedName>
</protein>
<dbReference type="EMBL" id="VIWO01000003">
    <property type="protein sequence ID" value="TWF41318.1"/>
    <property type="molecule type" value="Genomic_DNA"/>
</dbReference>
<dbReference type="OrthoDB" id="517270at2"/>
<dbReference type="Proteomes" id="UP000320811">
    <property type="component" value="Unassembled WGS sequence"/>
</dbReference>
<keyword evidence="2" id="KW-1185">Reference proteome</keyword>
<organism evidence="1 2">
    <name type="scientific">Chitinophaga polysaccharea</name>
    <dbReference type="NCBI Taxonomy" id="1293035"/>
    <lineage>
        <taxon>Bacteria</taxon>
        <taxon>Pseudomonadati</taxon>
        <taxon>Bacteroidota</taxon>
        <taxon>Chitinophagia</taxon>
        <taxon>Chitinophagales</taxon>
        <taxon>Chitinophagaceae</taxon>
        <taxon>Chitinophaga</taxon>
    </lineage>
</organism>
<keyword evidence="1" id="KW-0808">Transferase</keyword>
<evidence type="ECO:0000313" key="2">
    <source>
        <dbReference type="Proteomes" id="UP000320811"/>
    </source>
</evidence>
<keyword evidence="1" id="KW-0489">Methyltransferase</keyword>
<sequence length="224" mass="24778">MKFLLEEKDLIWSAVVANAAMNRDRNASGINSYEKEFKFIPAAFLEKKIAQNGYAAWLDICCGSGWALTQTAAILAAKGLQSKASLTGIDLLDTFPPPDENITCLQWEVRSVVNWQTPRTYDLITCSHGLHYLGDKLQTIRMAANALQPDGYFVAHLDLQNIQVNSHGATAKLFTGNGFSYQHRSRLISCSGPLLFDYPYTYQGADDTTGPNYTGQGAVTSYYE</sequence>